<dbReference type="SUPFAM" id="SSF48019">
    <property type="entry name" value="post-AAA+ oligomerization domain-like"/>
    <property type="match status" value="1"/>
</dbReference>
<comment type="similarity">
    <text evidence="1">Belongs to the AAA ATPase family. RarA/MGS1/WRNIP1 subfamily.</text>
</comment>
<dbReference type="Gene3D" id="1.10.8.60">
    <property type="match status" value="1"/>
</dbReference>
<dbReference type="SUPFAM" id="SSF53335">
    <property type="entry name" value="S-adenosyl-L-methionine-dependent methyltransferases"/>
    <property type="match status" value="1"/>
</dbReference>
<dbReference type="RefSeq" id="WP_190581533.1">
    <property type="nucleotide sequence ID" value="NZ_CAWPQU010000049.1"/>
</dbReference>
<evidence type="ECO:0000256" key="1">
    <source>
        <dbReference type="ARBA" id="ARBA00008959"/>
    </source>
</evidence>
<dbReference type="InterPro" id="IPR027417">
    <property type="entry name" value="P-loop_NTPase"/>
</dbReference>
<sequence>MNLFENHRQQITASEAPLADRLRPRNLDEFIGQEHILGQGRLLRRAIQADRLSSLIFYGPPGTGKTTLARIIANTTNAHFIAINAVLAGVKEIREAIETAQTQRGYHNQRTILFVDEVHRFNKSQQDALLPWVENGTIILIGATTENPFFEVNKALVSRSRLFQLKPLTEADLRRVLEQAISDRQRGYGNLNVNVTEKAITHLANVANGDARSLLNALELAVETTEPDEDGAIAITLSVAEESIQQRAVLYDKEGDAHFDTISAFIKSVRGSDPDAALYWLAKMVYAGEDSRFILRRLLILASEDIGLADPQAVVVVNACAEAFDRIGLPEGRYHLAQATLYLANAPKSNSLMGFFDAIAAVEQERQSDVPNPLKDGNRDKKGFGHGAGYLYPHAYRDHWIEQQYLPSSLQGQVFYQPSDQGAEAKVKLQVERRREAQLAAMVSGVVVELPEILTFSPTDTKSDRWLQRTIGQAGERLATIRDRLFSKLSLQRHDVVLNLNAATGLFTWEALRSVPEGGVYAITYQKSEAIALQEQAASLPELLRPIVMHGSFIELPEAIASMKFEAIIGYNTLMREPDKLACIEQLANLLQPHGKIALYESIPKHTQRIYRLLDLPDEFGDRWIQAEEAIYANPDDSMTNWDIDDLRSAFEKVGLAVEIEVERITTPMQISTALLNRWFSKSQTKPSYASHLTKFLTDDEIAIVQQLLTNKLLNKTVDWASSAAMITITVVS</sequence>
<dbReference type="InterPro" id="IPR003959">
    <property type="entry name" value="ATPase_AAA_core"/>
</dbReference>
<keyword evidence="6" id="KW-1185">Reference proteome</keyword>
<keyword evidence="2" id="KW-0547">Nucleotide-binding</keyword>
<evidence type="ECO:0000256" key="2">
    <source>
        <dbReference type="ARBA" id="ARBA00022741"/>
    </source>
</evidence>
<reference evidence="5 6" key="1">
    <citation type="journal article" date="2020" name="ISME J.">
        <title>Comparative genomics reveals insights into cyanobacterial evolution and habitat adaptation.</title>
        <authorList>
            <person name="Chen M.Y."/>
            <person name="Teng W.K."/>
            <person name="Zhao L."/>
            <person name="Hu C.X."/>
            <person name="Zhou Y.K."/>
            <person name="Han B.P."/>
            <person name="Song L.R."/>
            <person name="Shu W.S."/>
        </authorList>
    </citation>
    <scope>NUCLEOTIDE SEQUENCE [LARGE SCALE GENOMIC DNA]</scope>
    <source>
        <strain evidence="5 6">FACHB-1050</strain>
    </source>
</reference>
<dbReference type="InterPro" id="IPR008921">
    <property type="entry name" value="DNA_pol3_clamp-load_cplx_C"/>
</dbReference>
<organism evidence="5 6">
    <name type="scientific">Phormidium tenue FACHB-1050</name>
    <dbReference type="NCBI Taxonomy" id="2692857"/>
    <lineage>
        <taxon>Bacteria</taxon>
        <taxon>Bacillati</taxon>
        <taxon>Cyanobacteriota</taxon>
        <taxon>Cyanophyceae</taxon>
        <taxon>Oscillatoriophycideae</taxon>
        <taxon>Oscillatoriales</taxon>
        <taxon>Oscillatoriaceae</taxon>
        <taxon>Phormidium</taxon>
    </lineage>
</organism>
<dbReference type="EMBL" id="JACJQY010000053">
    <property type="protein sequence ID" value="MBD2319480.1"/>
    <property type="molecule type" value="Genomic_DNA"/>
</dbReference>
<dbReference type="Proteomes" id="UP000618445">
    <property type="component" value="Unassembled WGS sequence"/>
</dbReference>
<dbReference type="SMART" id="SM00382">
    <property type="entry name" value="AAA"/>
    <property type="match status" value="1"/>
</dbReference>
<dbReference type="PANTHER" id="PTHR13779:SF7">
    <property type="entry name" value="ATPASE WRNIP1"/>
    <property type="match status" value="1"/>
</dbReference>
<protein>
    <submittedName>
        <fullName evidence="5">AAA family ATPase</fullName>
    </submittedName>
</protein>
<dbReference type="Pfam" id="PF12002">
    <property type="entry name" value="MgsA_C"/>
    <property type="match status" value="1"/>
</dbReference>
<evidence type="ECO:0000256" key="3">
    <source>
        <dbReference type="ARBA" id="ARBA00022840"/>
    </source>
</evidence>
<dbReference type="Gene3D" id="1.20.272.10">
    <property type="match status" value="1"/>
</dbReference>
<evidence type="ECO:0000313" key="6">
    <source>
        <dbReference type="Proteomes" id="UP000618445"/>
    </source>
</evidence>
<dbReference type="Pfam" id="PF00004">
    <property type="entry name" value="AAA"/>
    <property type="match status" value="1"/>
</dbReference>
<dbReference type="InterPro" id="IPR029063">
    <property type="entry name" value="SAM-dependent_MTases_sf"/>
</dbReference>
<evidence type="ECO:0000313" key="5">
    <source>
        <dbReference type="EMBL" id="MBD2319480.1"/>
    </source>
</evidence>
<accession>A0ABR8CGI5</accession>
<evidence type="ECO:0000259" key="4">
    <source>
        <dbReference type="SMART" id="SM00382"/>
    </source>
</evidence>
<dbReference type="CDD" id="cd00009">
    <property type="entry name" value="AAA"/>
    <property type="match status" value="1"/>
</dbReference>
<dbReference type="Gene3D" id="3.40.50.300">
    <property type="entry name" value="P-loop containing nucleotide triphosphate hydrolases"/>
    <property type="match status" value="1"/>
</dbReference>
<keyword evidence="3" id="KW-0067">ATP-binding</keyword>
<dbReference type="CDD" id="cd18139">
    <property type="entry name" value="HLD_clamp_RarA"/>
    <property type="match status" value="1"/>
</dbReference>
<dbReference type="NCBIfam" id="NF009883">
    <property type="entry name" value="PRK13341.1-4"/>
    <property type="match status" value="1"/>
</dbReference>
<dbReference type="PANTHER" id="PTHR13779">
    <property type="entry name" value="WERNER HELICASE-INTERACTING PROTEIN 1 FAMILY MEMBER"/>
    <property type="match status" value="1"/>
</dbReference>
<feature type="domain" description="AAA+ ATPase" evidence="4">
    <location>
        <begin position="51"/>
        <end position="168"/>
    </location>
</feature>
<dbReference type="InterPro" id="IPR003593">
    <property type="entry name" value="AAA+_ATPase"/>
</dbReference>
<dbReference type="Gene3D" id="3.40.50.150">
    <property type="entry name" value="Vaccinia Virus protein VP39"/>
    <property type="match status" value="1"/>
</dbReference>
<gene>
    <name evidence="5" type="ORF">H6G05_21900</name>
</gene>
<comment type="caution">
    <text evidence="5">The sequence shown here is derived from an EMBL/GenBank/DDBJ whole genome shotgun (WGS) entry which is preliminary data.</text>
</comment>
<dbReference type="InterPro" id="IPR032423">
    <property type="entry name" value="AAA_assoc_2"/>
</dbReference>
<dbReference type="Pfam" id="PF16193">
    <property type="entry name" value="AAA_assoc_2"/>
    <property type="match status" value="1"/>
</dbReference>
<dbReference type="SUPFAM" id="SSF52540">
    <property type="entry name" value="P-loop containing nucleoside triphosphate hydrolases"/>
    <property type="match status" value="1"/>
</dbReference>
<dbReference type="InterPro" id="IPR051314">
    <property type="entry name" value="AAA_ATPase_RarA/MGS1/WRNIP1"/>
</dbReference>
<proteinExistence type="inferred from homology"/>
<dbReference type="Gene3D" id="1.10.3710.10">
    <property type="entry name" value="DNA polymerase III clamp loader subunits, C-terminal domain"/>
    <property type="match status" value="1"/>
</dbReference>
<name>A0ABR8CGI5_9CYAN</name>
<dbReference type="NCBIfam" id="NF009881">
    <property type="entry name" value="PRK13341.1-2"/>
    <property type="match status" value="1"/>
</dbReference>
<dbReference type="InterPro" id="IPR021886">
    <property type="entry name" value="MgsA_C"/>
</dbReference>